<feature type="transmembrane region" description="Helical" evidence="1">
    <location>
        <begin position="61"/>
        <end position="82"/>
    </location>
</feature>
<comment type="caution">
    <text evidence="2">The sequence shown here is derived from an EMBL/GenBank/DDBJ whole genome shotgun (WGS) entry which is preliminary data.</text>
</comment>
<keyword evidence="1" id="KW-0812">Transmembrane</keyword>
<evidence type="ECO:0000256" key="1">
    <source>
        <dbReference type="SAM" id="Phobius"/>
    </source>
</evidence>
<dbReference type="PANTHER" id="PTHR36840:SF1">
    <property type="entry name" value="BLL5714 PROTEIN"/>
    <property type="match status" value="1"/>
</dbReference>
<dbReference type="EMBL" id="JACQAY010000028">
    <property type="protein sequence ID" value="MBI3538800.1"/>
    <property type="molecule type" value="Genomic_DNA"/>
</dbReference>
<feature type="transmembrane region" description="Helical" evidence="1">
    <location>
        <begin position="149"/>
        <end position="170"/>
    </location>
</feature>
<feature type="transmembrane region" description="Helical" evidence="1">
    <location>
        <begin position="214"/>
        <end position="232"/>
    </location>
</feature>
<feature type="transmembrane region" description="Helical" evidence="1">
    <location>
        <begin position="176"/>
        <end position="194"/>
    </location>
</feature>
<reference evidence="2" key="1">
    <citation type="submission" date="2020-07" db="EMBL/GenBank/DDBJ databases">
        <title>Huge and variable diversity of episymbiotic CPR bacteria and DPANN archaea in groundwater ecosystems.</title>
        <authorList>
            <person name="He C.Y."/>
            <person name="Keren R."/>
            <person name="Whittaker M."/>
            <person name="Farag I.F."/>
            <person name="Doudna J."/>
            <person name="Cate J.H.D."/>
            <person name="Banfield J.F."/>
        </authorList>
    </citation>
    <scope>NUCLEOTIDE SEQUENCE</scope>
    <source>
        <strain evidence="2">NC_groundwater_928_Pr1_S-0.2um_72_17</strain>
    </source>
</reference>
<feature type="transmembrane region" description="Helical" evidence="1">
    <location>
        <begin position="118"/>
        <end position="137"/>
    </location>
</feature>
<feature type="transmembrane region" description="Helical" evidence="1">
    <location>
        <begin position="307"/>
        <end position="329"/>
    </location>
</feature>
<feature type="transmembrane region" description="Helical" evidence="1">
    <location>
        <begin position="30"/>
        <end position="49"/>
    </location>
</feature>
<accession>A0A9D6L716</accession>
<feature type="transmembrane region" description="Helical" evidence="1">
    <location>
        <begin position="365"/>
        <end position="383"/>
    </location>
</feature>
<organism evidence="2 3">
    <name type="scientific">Eiseniibacteriota bacterium</name>
    <dbReference type="NCBI Taxonomy" id="2212470"/>
    <lineage>
        <taxon>Bacteria</taxon>
        <taxon>Candidatus Eiseniibacteriota</taxon>
    </lineage>
</organism>
<sequence length="391" mass="40741">MNHASRAHARPAAARRPPVLRGAHDGERHATWLEVFFDLCFVAAVAALTQELRAHPSVEGLLRFAGLFVPVWWAWTGYSWYATGFDNDDDVYRSAMLAAMLAVIALSVGIGGVASGRIAGFVLPYAFMQGLLALLFLRSRRHARHERAFTTVYALGDALGAALWLASLWVPPALRVPTWTAAMLVLMTTPMVAARAMPIETFDASHIAERYGQFTLIVLGESIVAVAAGTAATGWNAGALVTAAMGFGLAACVWWVYFEFVEASALARGNLVRAFVWGYGHLLIFAGIAAAAAGVLLAVMAAAGGRAIGAAAGAILAGGMIAELAAIALIRLTVRGGDASVAARVAAALAAALLAGLGGGFEAPAFVGLLFAIVAAEALFEIVRARRSAVA</sequence>
<dbReference type="Pfam" id="PF06772">
    <property type="entry name" value="LtrA"/>
    <property type="match status" value="1"/>
</dbReference>
<evidence type="ECO:0000313" key="2">
    <source>
        <dbReference type="EMBL" id="MBI3538800.1"/>
    </source>
</evidence>
<proteinExistence type="predicted"/>
<protein>
    <submittedName>
        <fullName evidence="2">Low temperature requirement protein A</fullName>
    </submittedName>
</protein>
<keyword evidence="1" id="KW-0472">Membrane</keyword>
<feature type="transmembrane region" description="Helical" evidence="1">
    <location>
        <begin position="238"/>
        <end position="258"/>
    </location>
</feature>
<dbReference type="InterPro" id="IPR010640">
    <property type="entry name" value="Low_temperature_requirement_A"/>
</dbReference>
<dbReference type="AlphaFoldDB" id="A0A9D6L716"/>
<evidence type="ECO:0000313" key="3">
    <source>
        <dbReference type="Proteomes" id="UP000807850"/>
    </source>
</evidence>
<keyword evidence="1" id="KW-1133">Transmembrane helix</keyword>
<dbReference type="Proteomes" id="UP000807850">
    <property type="component" value="Unassembled WGS sequence"/>
</dbReference>
<gene>
    <name evidence="2" type="ORF">HY076_00805</name>
</gene>
<name>A0A9D6L716_UNCEI</name>
<feature type="transmembrane region" description="Helical" evidence="1">
    <location>
        <begin position="279"/>
        <end position="301"/>
    </location>
</feature>
<feature type="transmembrane region" description="Helical" evidence="1">
    <location>
        <begin position="94"/>
        <end position="112"/>
    </location>
</feature>
<feature type="transmembrane region" description="Helical" evidence="1">
    <location>
        <begin position="341"/>
        <end position="359"/>
    </location>
</feature>
<dbReference type="PANTHER" id="PTHR36840">
    <property type="entry name" value="BLL5714 PROTEIN"/>
    <property type="match status" value="1"/>
</dbReference>